<evidence type="ECO:0000256" key="5">
    <source>
        <dbReference type="PROSITE-ProRule" id="PRU00042"/>
    </source>
</evidence>
<dbReference type="RefSeq" id="XP_018537011.1">
    <property type="nucleotide sequence ID" value="XM_018681495.2"/>
</dbReference>
<keyword evidence="1" id="KW-0479">Metal-binding</keyword>
<dbReference type="PROSITE" id="PS50157">
    <property type="entry name" value="ZINC_FINGER_C2H2_2"/>
    <property type="match status" value="2"/>
</dbReference>
<dbReference type="GO" id="GO:0008270">
    <property type="term" value="F:zinc ion binding"/>
    <property type="evidence" value="ECO:0007669"/>
    <property type="project" value="UniProtKB-KW"/>
</dbReference>
<keyword evidence="9" id="KW-1185">Reference proteome</keyword>
<dbReference type="KEGG" id="lcf:108886567"/>
<dbReference type="GeneTree" id="ENSGT00940000161664"/>
<feature type="compositionally biased region" description="Basic and acidic residues" evidence="6">
    <location>
        <begin position="331"/>
        <end position="365"/>
    </location>
</feature>
<dbReference type="InterPro" id="IPR013087">
    <property type="entry name" value="Znf_C2H2_type"/>
</dbReference>
<evidence type="ECO:0000259" key="7">
    <source>
        <dbReference type="PROSITE" id="PS50157"/>
    </source>
</evidence>
<evidence type="ECO:0000256" key="1">
    <source>
        <dbReference type="ARBA" id="ARBA00022723"/>
    </source>
</evidence>
<keyword evidence="3 5" id="KW-0863">Zinc-finger</keyword>
<feature type="compositionally biased region" description="Polar residues" evidence="6">
    <location>
        <begin position="286"/>
        <end position="295"/>
    </location>
</feature>
<feature type="compositionally biased region" description="Polar residues" evidence="6">
    <location>
        <begin position="1464"/>
        <end position="1478"/>
    </location>
</feature>
<evidence type="ECO:0000256" key="4">
    <source>
        <dbReference type="ARBA" id="ARBA00022833"/>
    </source>
</evidence>
<evidence type="ECO:0000313" key="11">
    <source>
        <dbReference type="RefSeq" id="XP_018537011.1"/>
    </source>
</evidence>
<dbReference type="SUPFAM" id="SSF57667">
    <property type="entry name" value="beta-beta-alpha zinc fingers"/>
    <property type="match status" value="1"/>
</dbReference>
<dbReference type="FunFam" id="3.30.160.60:FF:000688">
    <property type="entry name" value="zinc finger protein 197 isoform X1"/>
    <property type="match status" value="1"/>
</dbReference>
<feature type="region of interest" description="Disordered" evidence="6">
    <location>
        <begin position="1780"/>
        <end position="1800"/>
    </location>
</feature>
<keyword evidence="4" id="KW-0862">Zinc</keyword>
<evidence type="ECO:0000313" key="9">
    <source>
        <dbReference type="Proteomes" id="UP000314980"/>
    </source>
</evidence>
<feature type="compositionally biased region" description="Low complexity" evidence="6">
    <location>
        <begin position="164"/>
        <end position="192"/>
    </location>
</feature>
<dbReference type="Proteomes" id="UP000694890">
    <property type="component" value="Linkage group LG12"/>
</dbReference>
<evidence type="ECO:0000313" key="10">
    <source>
        <dbReference type="RefSeq" id="XP_018537010.1"/>
    </source>
</evidence>
<dbReference type="STRING" id="8187.ENSLCAP00010019331"/>
<feature type="region of interest" description="Disordered" evidence="6">
    <location>
        <begin position="1459"/>
        <end position="1496"/>
    </location>
</feature>
<dbReference type="Ensembl" id="ENSLCAT00010019741.1">
    <property type="protein sequence ID" value="ENSLCAP00010019331.1"/>
    <property type="gene ID" value="ENSLCAG00010009121.1"/>
</dbReference>
<reference evidence="10 11" key="2">
    <citation type="submission" date="2025-04" db="UniProtKB">
        <authorList>
            <consortium name="RefSeq"/>
        </authorList>
    </citation>
    <scope>IDENTIFICATION</scope>
    <source>
        <tissue evidence="10 11">Brain</tissue>
    </source>
</reference>
<gene>
    <name evidence="8 10 11" type="primary">znf831</name>
</gene>
<dbReference type="RefSeq" id="XP_018537010.1">
    <property type="nucleotide sequence ID" value="XM_018681494.2"/>
</dbReference>
<dbReference type="PANTHER" id="PTHR47166:SF1">
    <property type="entry name" value="ZINC FINGER PROTEIN 831"/>
    <property type="match status" value="1"/>
</dbReference>
<feature type="region of interest" description="Disordered" evidence="6">
    <location>
        <begin position="1363"/>
        <end position="1384"/>
    </location>
</feature>
<dbReference type="CTD" id="128611"/>
<dbReference type="Gene3D" id="3.30.160.60">
    <property type="entry name" value="Classic Zinc Finger"/>
    <property type="match status" value="2"/>
</dbReference>
<dbReference type="SMART" id="SM00355">
    <property type="entry name" value="ZnF_C2H2"/>
    <property type="match status" value="2"/>
</dbReference>
<dbReference type="OrthoDB" id="6077919at2759"/>
<dbReference type="GeneID" id="108886567"/>
<name>A0A4W6D3B9_LATCA</name>
<reference evidence="8" key="3">
    <citation type="submission" date="2025-05" db="UniProtKB">
        <authorList>
            <consortium name="Ensembl"/>
        </authorList>
    </citation>
    <scope>IDENTIFICATION</scope>
</reference>
<reference evidence="9" key="1">
    <citation type="submission" date="2015-09" db="EMBL/GenBank/DDBJ databases">
        <authorList>
            <person name="Sai Rama Sridatta P."/>
        </authorList>
    </citation>
    <scope>NUCLEOTIDE SEQUENCE [LARGE SCALE GENOMIC DNA]</scope>
</reference>
<feature type="compositionally biased region" description="Basic and acidic residues" evidence="6">
    <location>
        <begin position="241"/>
        <end position="262"/>
    </location>
</feature>
<dbReference type="Proteomes" id="UP000314980">
    <property type="component" value="Unassembled WGS sequence"/>
</dbReference>
<evidence type="ECO:0000256" key="3">
    <source>
        <dbReference type="ARBA" id="ARBA00022771"/>
    </source>
</evidence>
<protein>
    <submittedName>
        <fullName evidence="10 11">Zinc finger protein 831</fullName>
    </submittedName>
</protein>
<dbReference type="Pfam" id="PF00096">
    <property type="entry name" value="zf-C2H2"/>
    <property type="match status" value="1"/>
</dbReference>
<evidence type="ECO:0000313" key="8">
    <source>
        <dbReference type="Ensembl" id="ENSLCAP00010019331.1"/>
    </source>
</evidence>
<dbReference type="PROSITE" id="PS00028">
    <property type="entry name" value="ZINC_FINGER_C2H2_1"/>
    <property type="match status" value="2"/>
</dbReference>
<feature type="region of interest" description="Disordered" evidence="6">
    <location>
        <begin position="239"/>
        <end position="273"/>
    </location>
</feature>
<evidence type="ECO:0000256" key="2">
    <source>
        <dbReference type="ARBA" id="ARBA00022737"/>
    </source>
</evidence>
<feature type="domain" description="C2H2-type" evidence="7">
    <location>
        <begin position="136"/>
        <end position="165"/>
    </location>
</feature>
<accession>A0A4W6D3B9</accession>
<proteinExistence type="predicted"/>
<organism evidence="8 9">
    <name type="scientific">Lates calcarifer</name>
    <name type="common">Barramundi</name>
    <name type="synonym">Holocentrus calcarifer</name>
    <dbReference type="NCBI Taxonomy" id="8187"/>
    <lineage>
        <taxon>Eukaryota</taxon>
        <taxon>Metazoa</taxon>
        <taxon>Chordata</taxon>
        <taxon>Craniata</taxon>
        <taxon>Vertebrata</taxon>
        <taxon>Euteleostomi</taxon>
        <taxon>Actinopterygii</taxon>
        <taxon>Neopterygii</taxon>
        <taxon>Teleostei</taxon>
        <taxon>Neoteleostei</taxon>
        <taxon>Acanthomorphata</taxon>
        <taxon>Carangaria</taxon>
        <taxon>Carangaria incertae sedis</taxon>
        <taxon>Centropomidae</taxon>
        <taxon>Lates</taxon>
    </lineage>
</organism>
<sequence>METGRPGLASAPVHISSVAAQTEKRMDIQAPLTAVYIHTVPALPVQPYPQLPAAAQEPTTLHLAMPPLYSKETLPFLTLHIAGGLQSPPGLSLAAAAPAARPKSTGKYVCPHCGRDCMKPSVLEKHLRCHTGERPYPCTICGVSFKTQSNLYKHKRTQAHARLSSESEQSSLGSLDSMSSSRETHTSSLSLDECSEESGSMEKDSTLPAAEITCAANTIRVYSFKTQGSLSEQNELTTACHKTESNESAKVIQEEGKLRVENETPPLTLSRHLPLQRQEATLFSKQWETSVSRGKSQSHESTDSGFSESSDHYPSPGSVLPDNSIDFLSESTKKHPDETTNRHTHSEPCQDAQEPKDTVGEEEQKTLEERISKLISDNTAVVEDKQLENVRPRKTVLSKQGSIDLPMPYTYKDSFHFDMRISKTQNFGLQRHRKPGLYSSVPTQHSTTLEHAPLTRSNSFPFSVTLLQPEKSSSSSFYQSDYVTLVRRRSSSQINSTGFAIKPVNQQSSTHRPLVRQTAVDCNHATDGLFMNSSVEEACTSSLSCDGDGSDICGEPSNRKFRRKKAQKFAYNKWYMYGGGTFKKLYNAEKGLDNSVIKGKKCMNQEHEVVQGQQKRLSAVNKDTVTTTSPTINITSSSATVCHSGCPPAKLTLASAVDFNLRTSQLHSSCSSLKTPLRRNLSLSVVPLLSAESLVSHTTNSISTETGRLLNEEKHANSTSQFCGAHVPSDRKKQRTDDKISCSLDMETDPNTLTHPPPSIIGSAPQQDTNLSYINLQKNQKHTPLKGTLFSPSIINANAPFVNTLPATSIPSAAKTSFLPKYQLKLPNSAEPDSNTSPPVVNTQAGTDGYTFTCALSSSQTEKQTSPSVTAEKKCSDPVTSLLMQTCDIKRMNAFNSAQLLLPCTATTLCQAEASRLNENATSSLPVVHRQYAATTTTTCLQDYQTELCSTSIQPSKFSACPALTQLPRPVAPVVANFQAIPTITTEKNLTSAAAITALSQGYALNPVNRTYAGSNTKNIPCHIIPINQVQPAAQNVFHVHTADLQICLQLISDEQLALIEPQIERQVGSSLSQRCDMEALAPEMIQNKTQISVIMESCNEGRDHQQPGHRKELDQCEFLPTLNTEHIKPPLSVQFGKAQSNIHMTEHSNSSQATESAESKPPEALGLMLCPYKYSIHTATETLSSAADVMSTAASLEGVQSGRGQTSEREHALLLNHCAEEQHLLDKKVSQGGLVLQTVSGQRKLSMTCLSPKTVNLNSTRSELLGKESQQKLKNQHSSCNDGIIKAKGEASAYKSRRLESGESSSLRVKFSKASGSACADELSGSVSSFAINKYKAPRQLNPQASIYYSNPSEPTLSETLNPSKHANRGFDRVGTLDNSDPSQEMALSVSQDVISSAHSEKQLDQLTSVSSNIQVERSNNIPAVLTCIPISPTAGLIERVSLAGCAAQKELQTCRHGGTPVLSHSTNWRPKQNQVPRETKHQQMDGQGDGRAMEEKKNGVIKTDQESGQWGNDESNCRHTVLLDTTKPEGEDRKVQADSFKNSWLSEQHLQHLSQTLSNSPQPPLKMNNFYFAQQHWEISIIHNQQTQILCDSNSSKLIKTQAQLTETQNAFSQIESSPQQTTVSYQDQKQDQKQTLSIQKGNTTAGNTSTGVSCCTKLTLGRHKSTSLSPDVKTSSITHHCQVSHSPQVSRATTGWKGNIQNNMLDNNTGLPSKPFTYPEPKQDIKDQTLDDNTMQASNSGRPDITNKYQSYFLTGQLQGYQPAECLTSGVRPVQSCQDYSEDTSSSDDEGKLIIEL</sequence>
<feature type="region of interest" description="Disordered" evidence="6">
    <location>
        <begin position="286"/>
        <end position="365"/>
    </location>
</feature>
<dbReference type="PANTHER" id="PTHR47166">
    <property type="entry name" value="ZINC FINGER PROTEIN 831"/>
    <property type="match status" value="1"/>
</dbReference>
<feature type="domain" description="C2H2-type" evidence="7">
    <location>
        <begin position="108"/>
        <end position="135"/>
    </location>
</feature>
<keyword evidence="2" id="KW-0677">Repeat</keyword>
<dbReference type="InParanoid" id="A0A4W6D3B9"/>
<dbReference type="InterPro" id="IPR036236">
    <property type="entry name" value="Znf_C2H2_sf"/>
</dbReference>
<evidence type="ECO:0000256" key="6">
    <source>
        <dbReference type="SAM" id="MobiDB-lite"/>
    </source>
</evidence>
<feature type="region of interest" description="Disordered" evidence="6">
    <location>
        <begin position="156"/>
        <end position="205"/>
    </location>
</feature>